<dbReference type="Proteomes" id="UP001139516">
    <property type="component" value="Unassembled WGS sequence"/>
</dbReference>
<evidence type="ECO:0000313" key="4">
    <source>
        <dbReference type="EMBL" id="MCK8785769.1"/>
    </source>
</evidence>
<evidence type="ECO:0000259" key="3">
    <source>
        <dbReference type="Pfam" id="PF01464"/>
    </source>
</evidence>
<dbReference type="AlphaFoldDB" id="A0A9X1Y8B6"/>
<dbReference type="SUPFAM" id="SSF53955">
    <property type="entry name" value="Lysozyme-like"/>
    <property type="match status" value="1"/>
</dbReference>
<keyword evidence="2" id="KW-0732">Signal</keyword>
<proteinExistence type="inferred from homology"/>
<dbReference type="Pfam" id="PF01464">
    <property type="entry name" value="SLT"/>
    <property type="match status" value="1"/>
</dbReference>
<name>A0A9X1Y8B6_9PROT</name>
<dbReference type="InterPro" id="IPR023346">
    <property type="entry name" value="Lysozyme-like_dom_sf"/>
</dbReference>
<evidence type="ECO:0000313" key="5">
    <source>
        <dbReference type="Proteomes" id="UP001139516"/>
    </source>
</evidence>
<gene>
    <name evidence="4" type="ORF">M0638_15395</name>
</gene>
<evidence type="ECO:0000256" key="1">
    <source>
        <dbReference type="ARBA" id="ARBA00009387"/>
    </source>
</evidence>
<comment type="similarity">
    <text evidence="1">Belongs to the virb1 family.</text>
</comment>
<dbReference type="RefSeq" id="WP_248667884.1">
    <property type="nucleotide sequence ID" value="NZ_JALPRX010000065.1"/>
</dbReference>
<feature type="signal peptide" evidence="2">
    <location>
        <begin position="1"/>
        <end position="23"/>
    </location>
</feature>
<dbReference type="Gene3D" id="1.10.530.10">
    <property type="match status" value="1"/>
</dbReference>
<feature type="domain" description="Transglycosylase SLT" evidence="3">
    <location>
        <begin position="39"/>
        <end position="166"/>
    </location>
</feature>
<accession>A0A9X1Y8B6</accession>
<keyword evidence="5" id="KW-1185">Reference proteome</keyword>
<dbReference type="InterPro" id="IPR008258">
    <property type="entry name" value="Transglycosylase_SLT_dom_1"/>
</dbReference>
<comment type="caution">
    <text evidence="4">The sequence shown here is derived from an EMBL/GenBank/DDBJ whole genome shotgun (WGS) entry which is preliminary data.</text>
</comment>
<feature type="chain" id="PRO_5040754131" evidence="2">
    <location>
        <begin position="24"/>
        <end position="279"/>
    </location>
</feature>
<protein>
    <submittedName>
        <fullName evidence="4">Transglycosylase SLT domain-containing protein</fullName>
    </submittedName>
</protein>
<evidence type="ECO:0000256" key="2">
    <source>
        <dbReference type="SAM" id="SignalP"/>
    </source>
</evidence>
<sequence>MPAPRLAILLACLVLGCLPAVPAAGFSQGDPGRLCRAAIATAEREAGLPAQMLHAIARVESGRRDPATGLVLPWPWIINAEGRGSIFQSREEAIAAVQQLQARGVRSIDVGCMQINLSAHPGAFPSLEAAFDPLANARYAVQFLLRLNETRRDWNVTIGNYHSGTPERAGAYRAAVLAAWQQETRFAAIDPPGTLSGLGGLPAASAYRPPIMLGGFAGLGVGAGGFGMPALTAGGGSRAGLAMGGGTGGRGLDAYRAAPIPLMTRGPAPLRLADALPLR</sequence>
<organism evidence="4 5">
    <name type="scientific">Roseomonas acroporae</name>
    <dbReference type="NCBI Taxonomy" id="2937791"/>
    <lineage>
        <taxon>Bacteria</taxon>
        <taxon>Pseudomonadati</taxon>
        <taxon>Pseudomonadota</taxon>
        <taxon>Alphaproteobacteria</taxon>
        <taxon>Acetobacterales</taxon>
        <taxon>Roseomonadaceae</taxon>
        <taxon>Roseomonas</taxon>
    </lineage>
</organism>
<dbReference type="EMBL" id="JALPRX010000065">
    <property type="protein sequence ID" value="MCK8785769.1"/>
    <property type="molecule type" value="Genomic_DNA"/>
</dbReference>
<reference evidence="4" key="1">
    <citation type="submission" date="2022-04" db="EMBL/GenBank/DDBJ databases">
        <title>Roseomonas acroporae sp. nov., isolated from coral Acropora digitifera.</title>
        <authorList>
            <person name="Sun H."/>
        </authorList>
    </citation>
    <scope>NUCLEOTIDE SEQUENCE</scope>
    <source>
        <strain evidence="4">NAR14</strain>
    </source>
</reference>
<dbReference type="PROSITE" id="PS51257">
    <property type="entry name" value="PROKAR_LIPOPROTEIN"/>
    <property type="match status" value="1"/>
</dbReference>